<evidence type="ECO:0000256" key="1">
    <source>
        <dbReference type="SAM" id="MobiDB-lite"/>
    </source>
</evidence>
<evidence type="ECO:0000313" key="3">
    <source>
        <dbReference type="Proteomes" id="UP000605086"/>
    </source>
</evidence>
<feature type="compositionally biased region" description="Polar residues" evidence="1">
    <location>
        <begin position="1"/>
        <end position="11"/>
    </location>
</feature>
<organism evidence="2 3">
    <name type="scientific">Azospirillum melinis</name>
    <dbReference type="NCBI Taxonomy" id="328839"/>
    <lineage>
        <taxon>Bacteria</taxon>
        <taxon>Pseudomonadati</taxon>
        <taxon>Pseudomonadota</taxon>
        <taxon>Alphaproteobacteria</taxon>
        <taxon>Rhodospirillales</taxon>
        <taxon>Azospirillaceae</taxon>
        <taxon>Azospirillum</taxon>
    </lineage>
</organism>
<name>A0ABX2KCA1_9PROT</name>
<gene>
    <name evidence="2" type="ORF">GBZ48_18425</name>
</gene>
<accession>A0ABX2KCA1</accession>
<proteinExistence type="predicted"/>
<protein>
    <submittedName>
        <fullName evidence="2">Uncharacterized protein</fullName>
    </submittedName>
</protein>
<sequence length="200" mass="21652">MINGDDPTQTPAKLPTSPFPRVQLDWPTDAELASLAGEMAADREPVARLDDWVPVVQRYAFGSDAFEIVLVGRSKQYGVQVTKPLSLLDLGRGCAIAFDGIYALGKQGTGSLPKEYLEHLIFGLEECGWEAWAGGGNDHGLTLGVELGAADENCDDGEIAVTVSYGDRAIFKDDADELRDALEELARDAITQAIENRNNR</sequence>
<evidence type="ECO:0000313" key="2">
    <source>
        <dbReference type="EMBL" id="NUB01245.1"/>
    </source>
</evidence>
<dbReference type="EMBL" id="WHOS01000023">
    <property type="protein sequence ID" value="NUB01245.1"/>
    <property type="molecule type" value="Genomic_DNA"/>
</dbReference>
<reference evidence="2 3" key="1">
    <citation type="submission" date="2019-10" db="EMBL/GenBank/DDBJ databases">
        <title>Genome sequence of Azospirillum melinis.</title>
        <authorList>
            <person name="Ambrosini A."/>
            <person name="Sant'Anna F.H."/>
            <person name="Cassan F.D."/>
            <person name="Souza E.M."/>
            <person name="Passaglia L.M.P."/>
        </authorList>
    </citation>
    <scope>NUCLEOTIDE SEQUENCE [LARGE SCALE GENOMIC DNA]</scope>
    <source>
        <strain evidence="2 3">TMCY0552</strain>
    </source>
</reference>
<dbReference type="RefSeq" id="WP_174472325.1">
    <property type="nucleotide sequence ID" value="NZ_JAGINN010000023.1"/>
</dbReference>
<dbReference type="Proteomes" id="UP000605086">
    <property type="component" value="Unassembled WGS sequence"/>
</dbReference>
<feature type="region of interest" description="Disordered" evidence="1">
    <location>
        <begin position="1"/>
        <end position="20"/>
    </location>
</feature>
<keyword evidence="3" id="KW-1185">Reference proteome</keyword>
<comment type="caution">
    <text evidence="2">The sequence shown here is derived from an EMBL/GenBank/DDBJ whole genome shotgun (WGS) entry which is preliminary data.</text>
</comment>